<keyword evidence="5" id="KW-1185">Reference proteome</keyword>
<dbReference type="PROSITE" id="PS00211">
    <property type="entry name" value="ABC_TRANSPORTER_1"/>
    <property type="match status" value="1"/>
</dbReference>
<dbReference type="InterPro" id="IPR027417">
    <property type="entry name" value="P-loop_NTPase"/>
</dbReference>
<evidence type="ECO:0000256" key="2">
    <source>
        <dbReference type="ARBA" id="ARBA00022840"/>
    </source>
</evidence>
<protein>
    <submittedName>
        <fullName evidence="4">Putative ABC transport system ATP-binding protein</fullName>
    </submittedName>
</protein>
<dbReference type="STRING" id="1123282.SAMN02745823_01762"/>
<dbReference type="PROSITE" id="PS50893">
    <property type="entry name" value="ABC_TRANSPORTER_2"/>
    <property type="match status" value="1"/>
</dbReference>
<dbReference type="Proteomes" id="UP000183995">
    <property type="component" value="Unassembled WGS sequence"/>
</dbReference>
<dbReference type="EMBL" id="FQXV01000005">
    <property type="protein sequence ID" value="SHH98392.1"/>
    <property type="molecule type" value="Genomic_DNA"/>
</dbReference>
<dbReference type="SUPFAM" id="SSF52540">
    <property type="entry name" value="P-loop containing nucleoside triphosphate hydrolases"/>
    <property type="match status" value="1"/>
</dbReference>
<feature type="domain" description="ABC transporter" evidence="3">
    <location>
        <begin position="3"/>
        <end position="222"/>
    </location>
</feature>
<dbReference type="GO" id="GO:0005886">
    <property type="term" value="C:plasma membrane"/>
    <property type="evidence" value="ECO:0007669"/>
    <property type="project" value="TreeGrafter"/>
</dbReference>
<dbReference type="GO" id="GO:0016887">
    <property type="term" value="F:ATP hydrolysis activity"/>
    <property type="evidence" value="ECO:0007669"/>
    <property type="project" value="InterPro"/>
</dbReference>
<dbReference type="GO" id="GO:0005524">
    <property type="term" value="F:ATP binding"/>
    <property type="evidence" value="ECO:0007669"/>
    <property type="project" value="UniProtKB-KW"/>
</dbReference>
<dbReference type="PANTHER" id="PTHR24220">
    <property type="entry name" value="IMPORT ATP-BINDING PROTEIN"/>
    <property type="match status" value="1"/>
</dbReference>
<dbReference type="OrthoDB" id="9802264at2"/>
<keyword evidence="2 4" id="KW-0067">ATP-binding</keyword>
<dbReference type="InterPro" id="IPR003593">
    <property type="entry name" value="AAA+_ATPase"/>
</dbReference>
<name>A0A1M5XFF9_9FIRM</name>
<dbReference type="Gene3D" id="3.40.50.300">
    <property type="entry name" value="P-loop containing nucleotide triphosphate hydrolases"/>
    <property type="match status" value="1"/>
</dbReference>
<sequence length="222" mass="23557">MLLDVRKLTKRYKRGKDAFNAVDGVDFTLDGGEFAVVSGHSGSGKSTFLNMLAGIIPPDGGTAVFDNKELTKLDDDALSRLRRGEIGYIPQGHSILANLTVLENVCLPYYLGARADPSAKARELLERVGIAHLAGQYPAELSGGELRRVSIARGLLNTPRLLIADEPVSDLDAANAAAVFALFADAARSGAAVLVVTHETGGLAGLDCRRLEMQNGKLLNNS</sequence>
<dbReference type="RefSeq" id="WP_073077844.1">
    <property type="nucleotide sequence ID" value="NZ_FQXV01000005.1"/>
</dbReference>
<evidence type="ECO:0000313" key="4">
    <source>
        <dbReference type="EMBL" id="SHH98392.1"/>
    </source>
</evidence>
<dbReference type="SMART" id="SM00382">
    <property type="entry name" value="AAA"/>
    <property type="match status" value="1"/>
</dbReference>
<dbReference type="Pfam" id="PF00005">
    <property type="entry name" value="ABC_tran"/>
    <property type="match status" value="1"/>
</dbReference>
<evidence type="ECO:0000256" key="1">
    <source>
        <dbReference type="ARBA" id="ARBA00022741"/>
    </source>
</evidence>
<accession>A0A1M5XFF9</accession>
<dbReference type="AlphaFoldDB" id="A0A1M5XFF9"/>
<evidence type="ECO:0000259" key="3">
    <source>
        <dbReference type="PROSITE" id="PS50893"/>
    </source>
</evidence>
<evidence type="ECO:0000313" key="5">
    <source>
        <dbReference type="Proteomes" id="UP000183995"/>
    </source>
</evidence>
<dbReference type="InterPro" id="IPR015854">
    <property type="entry name" value="ABC_transpr_LolD-like"/>
</dbReference>
<proteinExistence type="predicted"/>
<dbReference type="InterPro" id="IPR003439">
    <property type="entry name" value="ABC_transporter-like_ATP-bd"/>
</dbReference>
<gene>
    <name evidence="4" type="ORF">SAMN02745823_01762</name>
</gene>
<organism evidence="4 5">
    <name type="scientific">Sporobacter termitidis DSM 10068</name>
    <dbReference type="NCBI Taxonomy" id="1123282"/>
    <lineage>
        <taxon>Bacteria</taxon>
        <taxon>Bacillati</taxon>
        <taxon>Bacillota</taxon>
        <taxon>Clostridia</taxon>
        <taxon>Eubacteriales</taxon>
        <taxon>Oscillospiraceae</taxon>
        <taxon>Sporobacter</taxon>
    </lineage>
</organism>
<reference evidence="4 5" key="1">
    <citation type="submission" date="2016-11" db="EMBL/GenBank/DDBJ databases">
        <authorList>
            <person name="Jaros S."/>
            <person name="Januszkiewicz K."/>
            <person name="Wedrychowicz H."/>
        </authorList>
    </citation>
    <scope>NUCLEOTIDE SEQUENCE [LARGE SCALE GENOMIC DNA]</scope>
    <source>
        <strain evidence="4 5">DSM 10068</strain>
    </source>
</reference>
<dbReference type="InterPro" id="IPR017871">
    <property type="entry name" value="ABC_transporter-like_CS"/>
</dbReference>
<keyword evidence="1" id="KW-0547">Nucleotide-binding</keyword>
<dbReference type="GO" id="GO:0022857">
    <property type="term" value="F:transmembrane transporter activity"/>
    <property type="evidence" value="ECO:0007669"/>
    <property type="project" value="TreeGrafter"/>
</dbReference>